<evidence type="ECO:0000313" key="1">
    <source>
        <dbReference type="EMBL" id="ALN59005.1"/>
    </source>
</evidence>
<dbReference type="STRING" id="69.GLE_3661"/>
<proteinExistence type="predicted"/>
<dbReference type="Proteomes" id="UP000061569">
    <property type="component" value="Chromosome"/>
</dbReference>
<reference evidence="1 2" key="1">
    <citation type="submission" date="2015-11" db="EMBL/GenBank/DDBJ databases">
        <title>Genome sequences of Lysobacter enzymogenes strain C3 and Lysobacter antibioticus ATCC 29479.</title>
        <authorList>
            <person name="Kobayashi D.Y."/>
        </authorList>
    </citation>
    <scope>NUCLEOTIDE SEQUENCE [LARGE SCALE GENOMIC DNA]</scope>
    <source>
        <strain evidence="1 2">C3</strain>
    </source>
</reference>
<dbReference type="OrthoDB" id="9943259at2"/>
<dbReference type="KEGG" id="lez:GLE_3661"/>
<protein>
    <submittedName>
        <fullName evidence="1">Uncharacterized protein</fullName>
    </submittedName>
</protein>
<gene>
    <name evidence="1" type="ORF">GLE_3661</name>
</gene>
<evidence type="ECO:0000313" key="2">
    <source>
        <dbReference type="Proteomes" id="UP000061569"/>
    </source>
</evidence>
<accession>A0A0S2DL04</accession>
<organism evidence="1 2">
    <name type="scientific">Lysobacter enzymogenes</name>
    <dbReference type="NCBI Taxonomy" id="69"/>
    <lineage>
        <taxon>Bacteria</taxon>
        <taxon>Pseudomonadati</taxon>
        <taxon>Pseudomonadota</taxon>
        <taxon>Gammaproteobacteria</taxon>
        <taxon>Lysobacterales</taxon>
        <taxon>Lysobacteraceae</taxon>
        <taxon>Lysobacter</taxon>
    </lineage>
</organism>
<dbReference type="EMBL" id="CP013140">
    <property type="protein sequence ID" value="ALN59005.1"/>
    <property type="molecule type" value="Genomic_DNA"/>
</dbReference>
<dbReference type="AlphaFoldDB" id="A0A0S2DL04"/>
<name>A0A0S2DL04_LYSEN</name>
<dbReference type="PATRIC" id="fig|69.6.peg.3605"/>
<sequence>MKKSLTTVLPASLATVLLGLALAGAAVAAPPGGIGTQPQPPQPFGTWQAKVKYLSPHTAPDGRRLTWKYADIVASTQEYCDAQLQSWMSGGNASVVEYCHFVTAGG</sequence>